<feature type="domain" description="Large ribosomal subunit protein uL2 C-terminal" evidence="7">
    <location>
        <begin position="122"/>
        <end position="251"/>
    </location>
</feature>
<evidence type="ECO:0000259" key="8">
    <source>
        <dbReference type="SMART" id="SM01383"/>
    </source>
</evidence>
<dbReference type="PROSITE" id="PS00467">
    <property type="entry name" value="RIBOSOMAL_L2"/>
    <property type="match status" value="1"/>
</dbReference>
<dbReference type="Pfam" id="PF00181">
    <property type="entry name" value="Ribosomal_L2_N"/>
    <property type="match status" value="1"/>
</dbReference>
<dbReference type="Pfam" id="PF03947">
    <property type="entry name" value="Ribosomal_L2_C"/>
    <property type="match status" value="1"/>
</dbReference>
<dbReference type="Gene3D" id="4.10.950.10">
    <property type="entry name" value="Ribosomal protein L2, domain 3"/>
    <property type="match status" value="1"/>
</dbReference>
<comment type="subunit">
    <text evidence="5">Part of the 50S ribosomal subunit. Forms a bridge to the 30S subunit in the 70S ribosome.</text>
</comment>
<dbReference type="SMART" id="SM01382">
    <property type="entry name" value="Ribosomal_L2_C"/>
    <property type="match status" value="1"/>
</dbReference>
<evidence type="ECO:0000256" key="1">
    <source>
        <dbReference type="ARBA" id="ARBA00005636"/>
    </source>
</evidence>
<evidence type="ECO:0000259" key="7">
    <source>
        <dbReference type="SMART" id="SM01382"/>
    </source>
</evidence>
<feature type="compositionally biased region" description="Basic residues" evidence="6">
    <location>
        <begin position="207"/>
        <end position="217"/>
    </location>
</feature>
<sequence length="275" mass="30475">MKQYKPTTPGQRGMSKEDFSILSKKRPEKRLVISLKKTGGRGNSGRITVRHRGGGAKKLYRIIDFGEEKLNLPAKVISLEYDPYCTAFIMLLQYQDGEKRYQILPQGLKVGDEIIAADKAEVRLGNRIKLKNIPVGTMVYNIELEPGRGGKMVRGAGTAAKVLAQEGGFTHLILPSTEVRKVKGECFASVGVISRPEHKYVKLGKAGKSRYRGKRPTVRGTAMNPCDHPHGGGEGKTSIGMPGPKTPWGKPARGVKTRRKKLTDKFIIQRRKKKK</sequence>
<dbReference type="EMBL" id="PFLW01000057">
    <property type="protein sequence ID" value="PIY88969.1"/>
    <property type="molecule type" value="Genomic_DNA"/>
</dbReference>
<dbReference type="PIRSF" id="PIRSF002158">
    <property type="entry name" value="Ribosomal_L2"/>
    <property type="match status" value="1"/>
</dbReference>
<evidence type="ECO:0000256" key="4">
    <source>
        <dbReference type="ARBA" id="ARBA00035242"/>
    </source>
</evidence>
<dbReference type="NCBIfam" id="TIGR01171">
    <property type="entry name" value="rplB_bact"/>
    <property type="match status" value="1"/>
</dbReference>
<dbReference type="InterPro" id="IPR022666">
    <property type="entry name" value="Ribosomal_uL2_RNA-bd_dom"/>
</dbReference>
<dbReference type="GO" id="GO:0015934">
    <property type="term" value="C:large ribosomal subunit"/>
    <property type="evidence" value="ECO:0007669"/>
    <property type="project" value="InterPro"/>
</dbReference>
<evidence type="ECO:0000256" key="2">
    <source>
        <dbReference type="ARBA" id="ARBA00022980"/>
    </source>
</evidence>
<dbReference type="InterPro" id="IPR022671">
    <property type="entry name" value="Ribosomal_uL2_CS"/>
</dbReference>
<accession>A0A2M7R619</accession>
<dbReference type="InterPro" id="IPR008991">
    <property type="entry name" value="Translation_prot_SH3-like_sf"/>
</dbReference>
<dbReference type="InterPro" id="IPR014726">
    <property type="entry name" value="Ribosomal_uL2_dom3"/>
</dbReference>
<dbReference type="InterPro" id="IPR022669">
    <property type="entry name" value="Ribosomal_uL2_C"/>
</dbReference>
<keyword evidence="2 5" id="KW-0689">Ribosomal protein</keyword>
<gene>
    <name evidence="5" type="primary">rplB</name>
    <name evidence="9" type="ORF">COY73_02270</name>
</gene>
<evidence type="ECO:0000313" key="10">
    <source>
        <dbReference type="Proteomes" id="UP000230767"/>
    </source>
</evidence>
<evidence type="ECO:0000256" key="3">
    <source>
        <dbReference type="ARBA" id="ARBA00023274"/>
    </source>
</evidence>
<feature type="region of interest" description="Disordered" evidence="6">
    <location>
        <begin position="1"/>
        <end position="20"/>
    </location>
</feature>
<dbReference type="SUPFAM" id="SSF50249">
    <property type="entry name" value="Nucleic acid-binding proteins"/>
    <property type="match status" value="1"/>
</dbReference>
<dbReference type="GO" id="GO:0019843">
    <property type="term" value="F:rRNA binding"/>
    <property type="evidence" value="ECO:0007669"/>
    <property type="project" value="UniProtKB-UniRule"/>
</dbReference>
<feature type="compositionally biased region" description="Basic residues" evidence="6">
    <location>
        <begin position="253"/>
        <end position="275"/>
    </location>
</feature>
<comment type="caution">
    <text evidence="9">The sequence shown here is derived from an EMBL/GenBank/DDBJ whole genome shotgun (WGS) entry which is preliminary data.</text>
</comment>
<dbReference type="Gene3D" id="2.30.30.30">
    <property type="match status" value="1"/>
</dbReference>
<dbReference type="InterPro" id="IPR005880">
    <property type="entry name" value="Ribosomal_uL2_bac/org-type"/>
</dbReference>
<dbReference type="GO" id="GO:0002181">
    <property type="term" value="P:cytoplasmic translation"/>
    <property type="evidence" value="ECO:0007669"/>
    <property type="project" value="TreeGrafter"/>
</dbReference>
<dbReference type="Proteomes" id="UP000230767">
    <property type="component" value="Unassembled WGS sequence"/>
</dbReference>
<evidence type="ECO:0000256" key="6">
    <source>
        <dbReference type="SAM" id="MobiDB-lite"/>
    </source>
</evidence>
<keyword evidence="5" id="KW-0699">rRNA-binding</keyword>
<dbReference type="PANTHER" id="PTHR13691:SF5">
    <property type="entry name" value="LARGE RIBOSOMAL SUBUNIT PROTEIN UL2M"/>
    <property type="match status" value="1"/>
</dbReference>
<name>A0A2M7R619_9BACT</name>
<dbReference type="GO" id="GO:0016740">
    <property type="term" value="F:transferase activity"/>
    <property type="evidence" value="ECO:0007669"/>
    <property type="project" value="InterPro"/>
</dbReference>
<feature type="region of interest" description="Disordered" evidence="6">
    <location>
        <begin position="207"/>
        <end position="275"/>
    </location>
</feature>
<keyword evidence="5" id="KW-0694">RNA-binding</keyword>
<dbReference type="SMART" id="SM01383">
    <property type="entry name" value="Ribosomal_L2"/>
    <property type="match status" value="1"/>
</dbReference>
<evidence type="ECO:0000313" key="9">
    <source>
        <dbReference type="EMBL" id="PIY88969.1"/>
    </source>
</evidence>
<comment type="similarity">
    <text evidence="1 5">Belongs to the universal ribosomal protein uL2 family.</text>
</comment>
<dbReference type="SUPFAM" id="SSF50104">
    <property type="entry name" value="Translation proteins SH3-like domain"/>
    <property type="match status" value="1"/>
</dbReference>
<dbReference type="HAMAP" id="MF_01320_B">
    <property type="entry name" value="Ribosomal_uL2_B"/>
    <property type="match status" value="1"/>
</dbReference>
<reference evidence="10" key="1">
    <citation type="submission" date="2017-09" db="EMBL/GenBank/DDBJ databases">
        <title>Depth-based differentiation of microbial function through sediment-hosted aquifers and enrichment of novel symbionts in the deep terrestrial subsurface.</title>
        <authorList>
            <person name="Probst A.J."/>
            <person name="Ladd B."/>
            <person name="Jarett J.K."/>
            <person name="Geller-Mcgrath D.E."/>
            <person name="Sieber C.M.K."/>
            <person name="Emerson J.B."/>
            <person name="Anantharaman K."/>
            <person name="Thomas B.C."/>
            <person name="Malmstrom R."/>
            <person name="Stieglmeier M."/>
            <person name="Klingl A."/>
            <person name="Woyke T."/>
            <person name="Ryan C.M."/>
            <person name="Banfield J.F."/>
        </authorList>
    </citation>
    <scope>NUCLEOTIDE SEQUENCE [LARGE SCALE GENOMIC DNA]</scope>
</reference>
<dbReference type="FunFam" id="2.30.30.30:FF:000001">
    <property type="entry name" value="50S ribosomal protein L2"/>
    <property type="match status" value="1"/>
</dbReference>
<feature type="compositionally biased region" description="Polar residues" evidence="6">
    <location>
        <begin position="1"/>
        <end position="10"/>
    </location>
</feature>
<dbReference type="InterPro" id="IPR002171">
    <property type="entry name" value="Ribosomal_uL2"/>
</dbReference>
<dbReference type="PANTHER" id="PTHR13691">
    <property type="entry name" value="RIBOSOMAL PROTEIN L2"/>
    <property type="match status" value="1"/>
</dbReference>
<dbReference type="FunFam" id="4.10.950.10:FF:000001">
    <property type="entry name" value="50S ribosomal protein L2"/>
    <property type="match status" value="1"/>
</dbReference>
<organism evidence="9 10">
    <name type="scientific">Candidatus Nealsonbacteria bacterium CG_4_10_14_0_8_um_filter_37_14</name>
    <dbReference type="NCBI Taxonomy" id="1974684"/>
    <lineage>
        <taxon>Bacteria</taxon>
        <taxon>Candidatus Nealsoniibacteriota</taxon>
    </lineage>
</organism>
<feature type="domain" description="Large ribosomal subunit protein uL2 RNA-binding" evidence="8">
    <location>
        <begin position="40"/>
        <end position="116"/>
    </location>
</feature>
<keyword evidence="3 5" id="KW-0687">Ribonucleoprotein</keyword>
<dbReference type="GO" id="GO:0003735">
    <property type="term" value="F:structural constituent of ribosome"/>
    <property type="evidence" value="ECO:0007669"/>
    <property type="project" value="InterPro"/>
</dbReference>
<comment type="function">
    <text evidence="5">One of the primary rRNA binding proteins. Required for association of the 30S and 50S subunits to form the 70S ribosome, for tRNA binding and peptide bond formation. It has been suggested to have peptidyltransferase activity; this is somewhat controversial. Makes several contacts with the 16S rRNA in the 70S ribosome.</text>
</comment>
<protein>
    <recommendedName>
        <fullName evidence="4 5">Large ribosomal subunit protein uL2</fullName>
    </recommendedName>
</protein>
<evidence type="ECO:0000256" key="5">
    <source>
        <dbReference type="HAMAP-Rule" id="MF_01320"/>
    </source>
</evidence>
<dbReference type="Gene3D" id="2.40.50.140">
    <property type="entry name" value="Nucleic acid-binding proteins"/>
    <property type="match status" value="1"/>
</dbReference>
<dbReference type="InterPro" id="IPR014722">
    <property type="entry name" value="Rib_uL2_dom2"/>
</dbReference>
<dbReference type="AlphaFoldDB" id="A0A2M7R619"/>
<dbReference type="InterPro" id="IPR012340">
    <property type="entry name" value="NA-bd_OB-fold"/>
</dbReference>
<proteinExistence type="inferred from homology"/>